<dbReference type="AlphaFoldDB" id="A0A8X6ULC6"/>
<proteinExistence type="predicted"/>
<gene>
    <name evidence="2" type="ORF">NPIL_384541</name>
</gene>
<name>A0A8X6ULC6_NEPPI</name>
<evidence type="ECO:0000313" key="2">
    <source>
        <dbReference type="EMBL" id="GFU28349.1"/>
    </source>
</evidence>
<keyword evidence="3" id="KW-1185">Reference proteome</keyword>
<evidence type="ECO:0000256" key="1">
    <source>
        <dbReference type="SAM" id="MobiDB-lite"/>
    </source>
</evidence>
<accession>A0A8X6ULC6</accession>
<sequence length="119" mass="13214">MTLKHLYLSKNIKVLKPEDSEAKTVHESCIAIPKTVRIPNLGDFSNHPSSRKRTFADRPSNLRKCRPCAGSPGVRQQKESPGDRRSFAALTHFTENPISSPIGILLKGPIGVRHLHAVR</sequence>
<protein>
    <submittedName>
        <fullName evidence="2">Uncharacterized protein</fullName>
    </submittedName>
</protein>
<dbReference type="Proteomes" id="UP000887013">
    <property type="component" value="Unassembled WGS sequence"/>
</dbReference>
<evidence type="ECO:0000313" key="3">
    <source>
        <dbReference type="Proteomes" id="UP000887013"/>
    </source>
</evidence>
<dbReference type="EMBL" id="BMAW01033030">
    <property type="protein sequence ID" value="GFU28349.1"/>
    <property type="molecule type" value="Genomic_DNA"/>
</dbReference>
<reference evidence="2" key="1">
    <citation type="submission" date="2020-08" db="EMBL/GenBank/DDBJ databases">
        <title>Multicomponent nature underlies the extraordinary mechanical properties of spider dragline silk.</title>
        <authorList>
            <person name="Kono N."/>
            <person name="Nakamura H."/>
            <person name="Mori M."/>
            <person name="Yoshida Y."/>
            <person name="Ohtoshi R."/>
            <person name="Malay A.D."/>
            <person name="Moran D.A.P."/>
            <person name="Tomita M."/>
            <person name="Numata K."/>
            <person name="Arakawa K."/>
        </authorList>
    </citation>
    <scope>NUCLEOTIDE SEQUENCE</scope>
</reference>
<comment type="caution">
    <text evidence="2">The sequence shown here is derived from an EMBL/GenBank/DDBJ whole genome shotgun (WGS) entry which is preliminary data.</text>
</comment>
<organism evidence="2 3">
    <name type="scientific">Nephila pilipes</name>
    <name type="common">Giant wood spider</name>
    <name type="synonym">Nephila maculata</name>
    <dbReference type="NCBI Taxonomy" id="299642"/>
    <lineage>
        <taxon>Eukaryota</taxon>
        <taxon>Metazoa</taxon>
        <taxon>Ecdysozoa</taxon>
        <taxon>Arthropoda</taxon>
        <taxon>Chelicerata</taxon>
        <taxon>Arachnida</taxon>
        <taxon>Araneae</taxon>
        <taxon>Araneomorphae</taxon>
        <taxon>Entelegynae</taxon>
        <taxon>Araneoidea</taxon>
        <taxon>Nephilidae</taxon>
        <taxon>Nephila</taxon>
    </lineage>
</organism>
<feature type="region of interest" description="Disordered" evidence="1">
    <location>
        <begin position="41"/>
        <end position="84"/>
    </location>
</feature>